<feature type="transmembrane region" description="Helical" evidence="1">
    <location>
        <begin position="176"/>
        <end position="194"/>
    </location>
</feature>
<dbReference type="Proteomes" id="UP001596310">
    <property type="component" value="Unassembled WGS sequence"/>
</dbReference>
<reference evidence="3" key="1">
    <citation type="journal article" date="2019" name="Int. J. Syst. Evol. Microbiol.">
        <title>The Global Catalogue of Microorganisms (GCM) 10K type strain sequencing project: providing services to taxonomists for standard genome sequencing and annotation.</title>
        <authorList>
            <consortium name="The Broad Institute Genomics Platform"/>
            <consortium name="The Broad Institute Genome Sequencing Center for Infectious Disease"/>
            <person name="Wu L."/>
            <person name="Ma J."/>
        </authorList>
    </citation>
    <scope>NUCLEOTIDE SEQUENCE [LARGE SCALE GENOMIC DNA]</scope>
    <source>
        <strain evidence="3">CCM 8897</strain>
    </source>
</reference>
<feature type="transmembrane region" description="Helical" evidence="1">
    <location>
        <begin position="12"/>
        <end position="31"/>
    </location>
</feature>
<feature type="transmembrane region" description="Helical" evidence="1">
    <location>
        <begin position="111"/>
        <end position="132"/>
    </location>
</feature>
<dbReference type="RefSeq" id="WP_125599647.1">
    <property type="nucleotide sequence ID" value="NZ_JBHSSM010000007.1"/>
</dbReference>
<keyword evidence="1" id="KW-1133">Transmembrane helix</keyword>
<comment type="caution">
    <text evidence="2">The sequence shown here is derived from an EMBL/GenBank/DDBJ whole genome shotgun (WGS) entry which is preliminary data.</text>
</comment>
<feature type="transmembrane region" description="Helical" evidence="1">
    <location>
        <begin position="71"/>
        <end position="90"/>
    </location>
</feature>
<evidence type="ECO:0000313" key="2">
    <source>
        <dbReference type="EMBL" id="MFC6314384.1"/>
    </source>
</evidence>
<evidence type="ECO:0008006" key="4">
    <source>
        <dbReference type="Google" id="ProtNLM"/>
    </source>
</evidence>
<feature type="transmembrane region" description="Helical" evidence="1">
    <location>
        <begin position="144"/>
        <end position="164"/>
    </location>
</feature>
<accession>A0ABW1UNP3</accession>
<proteinExistence type="predicted"/>
<dbReference type="EMBL" id="JBHSSM010000007">
    <property type="protein sequence ID" value="MFC6314384.1"/>
    <property type="molecule type" value="Genomic_DNA"/>
</dbReference>
<keyword evidence="3" id="KW-1185">Reference proteome</keyword>
<keyword evidence="1" id="KW-0472">Membrane</keyword>
<protein>
    <recommendedName>
        <fullName evidence="4">ABC-2 family transporter protein</fullName>
    </recommendedName>
</protein>
<name>A0ABW1UNP3_9LACO</name>
<evidence type="ECO:0000256" key="1">
    <source>
        <dbReference type="SAM" id="Phobius"/>
    </source>
</evidence>
<gene>
    <name evidence="2" type="ORF">ACFQHW_02240</name>
</gene>
<keyword evidence="1" id="KW-0812">Transmembrane</keyword>
<sequence>MREFARFQRRRTWLSLALIALIWVGGTVTSIRHTILWWWPDIQGQGLTAAQMRPQTSLLTLFANLAAPRTLALIVLPIFILATANAMRPASADWLLRSSRRVNDRQQTKRLLQTVGAFMVLTALTMLLLYGLFMARITGLSGTVVVYILMTVFDAGALMLFWGIVFELSYQASGKFAISVGVTYLLSLLSYFIGTRIPTMIWLPARAFDSLLTALQQATVQNGLALFWEPLLASVRLSLITLVFSLALILLKQELVKTVDYY</sequence>
<evidence type="ECO:0000313" key="3">
    <source>
        <dbReference type="Proteomes" id="UP001596310"/>
    </source>
</evidence>
<feature type="transmembrane region" description="Helical" evidence="1">
    <location>
        <begin position="231"/>
        <end position="251"/>
    </location>
</feature>
<organism evidence="2 3">
    <name type="scientific">Lapidilactobacillus achengensis</name>
    <dbReference type="NCBI Taxonomy" id="2486000"/>
    <lineage>
        <taxon>Bacteria</taxon>
        <taxon>Bacillati</taxon>
        <taxon>Bacillota</taxon>
        <taxon>Bacilli</taxon>
        <taxon>Lactobacillales</taxon>
        <taxon>Lactobacillaceae</taxon>
        <taxon>Lapidilactobacillus</taxon>
    </lineage>
</organism>